<dbReference type="PANTHER" id="PTHR10168">
    <property type="entry name" value="GLUTAREDOXIN"/>
    <property type="match status" value="1"/>
</dbReference>
<dbReference type="EMBL" id="JBJXBP010000007">
    <property type="protein sequence ID" value="KAL3820412.1"/>
    <property type="molecule type" value="Genomic_DNA"/>
</dbReference>
<evidence type="ECO:0000313" key="7">
    <source>
        <dbReference type="Proteomes" id="UP001634393"/>
    </source>
</evidence>
<comment type="similarity">
    <text evidence="2">Belongs to the glutaredoxin family. CC-type subfamily.</text>
</comment>
<protein>
    <recommendedName>
        <fullName evidence="5">Glutaredoxin domain-containing protein</fullName>
    </recommendedName>
</protein>
<organism evidence="6 7">
    <name type="scientific">Penstemon smallii</name>
    <dbReference type="NCBI Taxonomy" id="265156"/>
    <lineage>
        <taxon>Eukaryota</taxon>
        <taxon>Viridiplantae</taxon>
        <taxon>Streptophyta</taxon>
        <taxon>Embryophyta</taxon>
        <taxon>Tracheophyta</taxon>
        <taxon>Spermatophyta</taxon>
        <taxon>Magnoliopsida</taxon>
        <taxon>eudicotyledons</taxon>
        <taxon>Gunneridae</taxon>
        <taxon>Pentapetalae</taxon>
        <taxon>asterids</taxon>
        <taxon>lamiids</taxon>
        <taxon>Lamiales</taxon>
        <taxon>Plantaginaceae</taxon>
        <taxon>Cheloneae</taxon>
        <taxon>Penstemon</taxon>
    </lineage>
</organism>
<proteinExistence type="inferred from homology"/>
<dbReference type="Gene3D" id="3.40.30.10">
    <property type="entry name" value="Glutaredoxin"/>
    <property type="match status" value="1"/>
</dbReference>
<evidence type="ECO:0000313" key="6">
    <source>
        <dbReference type="EMBL" id="KAL3820412.1"/>
    </source>
</evidence>
<comment type="subcellular location">
    <subcellularLocation>
        <location evidence="1">Cytoplasm</location>
    </subcellularLocation>
</comment>
<dbReference type="InterPro" id="IPR011905">
    <property type="entry name" value="GlrX-like_pln_2"/>
</dbReference>
<keyword evidence="4" id="KW-0676">Redox-active center</keyword>
<dbReference type="NCBIfam" id="TIGR02189">
    <property type="entry name" value="GlrX-like_plant"/>
    <property type="match status" value="1"/>
</dbReference>
<comment type="caution">
    <text evidence="6">The sequence shown here is derived from an EMBL/GenBank/DDBJ whole genome shotgun (WGS) entry which is preliminary data.</text>
</comment>
<dbReference type="InterPro" id="IPR036249">
    <property type="entry name" value="Thioredoxin-like_sf"/>
</dbReference>
<evidence type="ECO:0000256" key="4">
    <source>
        <dbReference type="ARBA" id="ARBA00023284"/>
    </source>
</evidence>
<evidence type="ECO:0000256" key="2">
    <source>
        <dbReference type="ARBA" id="ARBA00007568"/>
    </source>
</evidence>
<gene>
    <name evidence="6" type="ORF">ACJIZ3_006317</name>
</gene>
<keyword evidence="7" id="KW-1185">Reference proteome</keyword>
<keyword evidence="3" id="KW-0963">Cytoplasm</keyword>
<dbReference type="Pfam" id="PF00462">
    <property type="entry name" value="Glutaredoxin"/>
    <property type="match status" value="1"/>
</dbReference>
<evidence type="ECO:0000256" key="3">
    <source>
        <dbReference type="ARBA" id="ARBA00022490"/>
    </source>
</evidence>
<sequence length="137" mass="14444">MQQAIPYRNWLTNTAVGAGGSTATPAQTGTESVRKLVAENAVVVFARRGCCMCHVMKLLLHGHGVNPSIFDVDEVNEAEVSNELSILLGSGNSAAAPPPFPAVFVGGNFFGGLEEVMGAHISGELVPKLREARALWL</sequence>
<accession>A0ABD3S7F6</accession>
<feature type="domain" description="Glutaredoxin" evidence="5">
    <location>
        <begin position="42"/>
        <end position="109"/>
    </location>
</feature>
<dbReference type="PROSITE" id="PS51354">
    <property type="entry name" value="GLUTAREDOXIN_2"/>
    <property type="match status" value="1"/>
</dbReference>
<reference evidence="6 7" key="1">
    <citation type="submission" date="2024-12" db="EMBL/GenBank/DDBJ databases">
        <title>The unique morphological basis and parallel evolutionary history of personate flowers in Penstemon.</title>
        <authorList>
            <person name="Depatie T.H."/>
            <person name="Wessinger C.A."/>
        </authorList>
    </citation>
    <scope>NUCLEOTIDE SEQUENCE [LARGE SCALE GENOMIC DNA]</scope>
    <source>
        <strain evidence="6">WTNN_2</strain>
        <tissue evidence="6">Leaf</tissue>
    </source>
</reference>
<dbReference type="InterPro" id="IPR002109">
    <property type="entry name" value="Glutaredoxin"/>
</dbReference>
<dbReference type="GO" id="GO:0005737">
    <property type="term" value="C:cytoplasm"/>
    <property type="evidence" value="ECO:0007669"/>
    <property type="project" value="UniProtKB-SubCell"/>
</dbReference>
<dbReference type="SUPFAM" id="SSF52833">
    <property type="entry name" value="Thioredoxin-like"/>
    <property type="match status" value="1"/>
</dbReference>
<dbReference type="AlphaFoldDB" id="A0ABD3S7F6"/>
<name>A0ABD3S7F6_9LAMI</name>
<evidence type="ECO:0000259" key="5">
    <source>
        <dbReference type="Pfam" id="PF00462"/>
    </source>
</evidence>
<evidence type="ECO:0000256" key="1">
    <source>
        <dbReference type="ARBA" id="ARBA00004496"/>
    </source>
</evidence>
<dbReference type="Proteomes" id="UP001634393">
    <property type="component" value="Unassembled WGS sequence"/>
</dbReference>